<evidence type="ECO:0000256" key="3">
    <source>
        <dbReference type="ARBA" id="ARBA00022801"/>
    </source>
</evidence>
<dbReference type="InterPro" id="IPR025502">
    <property type="entry name" value="TldD"/>
</dbReference>
<evidence type="ECO:0000256" key="4">
    <source>
        <dbReference type="ARBA" id="ARBA00023049"/>
    </source>
</evidence>
<dbReference type="Pfam" id="PF19290">
    <property type="entry name" value="PmbA_TldD_2nd"/>
    <property type="match status" value="1"/>
</dbReference>
<dbReference type="InterPro" id="IPR045570">
    <property type="entry name" value="Metalloprtase-TldD/E_cen_dom"/>
</dbReference>
<keyword evidence="3" id="KW-0378">Hydrolase</keyword>
<dbReference type="InterPro" id="IPR002510">
    <property type="entry name" value="Metalloprtase-TldD/E_N"/>
</dbReference>
<dbReference type="GO" id="GO:0005829">
    <property type="term" value="C:cytosol"/>
    <property type="evidence" value="ECO:0007669"/>
    <property type="project" value="TreeGrafter"/>
</dbReference>
<evidence type="ECO:0000259" key="7">
    <source>
        <dbReference type="Pfam" id="PF19290"/>
    </source>
</evidence>
<dbReference type="SUPFAM" id="SSF111283">
    <property type="entry name" value="Putative modulator of DNA gyrase, PmbA/TldD"/>
    <property type="match status" value="1"/>
</dbReference>
<feature type="domain" description="Metalloprotease TldD/E central" evidence="7">
    <location>
        <begin position="128"/>
        <end position="233"/>
    </location>
</feature>
<protein>
    <recommendedName>
        <fullName evidence="10">Peptidase C69</fullName>
    </recommendedName>
</protein>
<dbReference type="InterPro" id="IPR036059">
    <property type="entry name" value="TldD/PmbA_sf"/>
</dbReference>
<dbReference type="InterPro" id="IPR035068">
    <property type="entry name" value="TldD/PmbA_N"/>
</dbReference>
<dbReference type="PANTHER" id="PTHR30624:SF4">
    <property type="entry name" value="METALLOPROTEASE TLDD"/>
    <property type="match status" value="1"/>
</dbReference>
<accession>A7N7T3</accession>
<dbReference type="Pfam" id="PF19289">
    <property type="entry name" value="PmbA_TldD_3rd"/>
    <property type="match status" value="1"/>
</dbReference>
<dbReference type="Proteomes" id="UP000008152">
    <property type="component" value="Chromosome II"/>
</dbReference>
<organism evidence="8 9">
    <name type="scientific">Vibrio campbellii (strain ATCC BAA-1116)</name>
    <dbReference type="NCBI Taxonomy" id="2902295"/>
    <lineage>
        <taxon>Bacteria</taxon>
        <taxon>Pseudomonadati</taxon>
        <taxon>Pseudomonadota</taxon>
        <taxon>Gammaproteobacteria</taxon>
        <taxon>Vibrionales</taxon>
        <taxon>Vibrionaceae</taxon>
        <taxon>Vibrio</taxon>
    </lineage>
</organism>
<name>A7N7T3_VIBC1</name>
<gene>
    <name evidence="8" type="ordered locus">VIBHAR_06837</name>
</gene>
<evidence type="ECO:0000256" key="2">
    <source>
        <dbReference type="ARBA" id="ARBA00022670"/>
    </source>
</evidence>
<dbReference type="PANTHER" id="PTHR30624">
    <property type="entry name" value="UNCHARACTERIZED PROTEIN TLDD AND PMBA"/>
    <property type="match status" value="1"/>
</dbReference>
<dbReference type="InterPro" id="IPR051463">
    <property type="entry name" value="Peptidase_U62_metallo"/>
</dbReference>
<dbReference type="GO" id="GO:0006508">
    <property type="term" value="P:proteolysis"/>
    <property type="evidence" value="ECO:0007669"/>
    <property type="project" value="UniProtKB-KW"/>
</dbReference>
<evidence type="ECO:0000259" key="6">
    <source>
        <dbReference type="Pfam" id="PF19289"/>
    </source>
</evidence>
<reference evidence="8 9" key="1">
    <citation type="submission" date="2007-08" db="EMBL/GenBank/DDBJ databases">
        <authorList>
            <consortium name="The Vibrio harveyi Genome Sequencing Project"/>
            <person name="Bassler B."/>
            <person name="Clifton S.W."/>
            <person name="Fulton L."/>
            <person name="Delehaunty K."/>
            <person name="Fronick C."/>
            <person name="Harrison M."/>
            <person name="Markivic C."/>
            <person name="Fulton R."/>
            <person name="Tin-Wollam A.-M."/>
            <person name="Shah N."/>
            <person name="Pepin K."/>
            <person name="Nash W."/>
            <person name="Thiruvilangam P."/>
            <person name="Bhonagiri V."/>
            <person name="Waters C."/>
            <person name="Tu K.C."/>
            <person name="Irgon J."/>
            <person name="Wilson R.K."/>
        </authorList>
    </citation>
    <scope>NUCLEOTIDE SEQUENCE [LARGE SCALE GENOMIC DNA]</scope>
    <source>
        <strain evidence="9">ATCC BAA-1116 / BB120</strain>
    </source>
</reference>
<proteinExistence type="inferred from homology"/>
<keyword evidence="4" id="KW-0482">Metalloprotease</keyword>
<dbReference type="PIRSF" id="PIRSF004919">
    <property type="entry name" value="TldD"/>
    <property type="match status" value="1"/>
</dbReference>
<dbReference type="AlphaFoldDB" id="A7N7T3"/>
<dbReference type="PATRIC" id="fig|338187.36.peg.5668"/>
<comment type="similarity">
    <text evidence="1">Belongs to the peptidase U62 family.</text>
</comment>
<feature type="domain" description="Metalloprotease TldD/E C-terminal" evidence="6">
    <location>
        <begin position="240"/>
        <end position="472"/>
    </location>
</feature>
<evidence type="ECO:0000313" key="9">
    <source>
        <dbReference type="Proteomes" id="UP000008152"/>
    </source>
</evidence>
<keyword evidence="2" id="KW-0645">Protease</keyword>
<dbReference type="Pfam" id="PF01523">
    <property type="entry name" value="PmbA_TldD_1st"/>
    <property type="match status" value="1"/>
</dbReference>
<feature type="domain" description="Metalloprotease TldD/E N-terminal" evidence="5">
    <location>
        <begin position="35"/>
        <end position="91"/>
    </location>
</feature>
<evidence type="ECO:0008006" key="10">
    <source>
        <dbReference type="Google" id="ProtNLM"/>
    </source>
</evidence>
<evidence type="ECO:0000313" key="8">
    <source>
        <dbReference type="EMBL" id="ABU74712.1"/>
    </source>
</evidence>
<sequence length="474" mass="50875">MGKARTSNEQGDFMLNSVTAKAVIDHALFLGADFAELFVEHHQTNTVQIASGEVDKVNSGIDFGIGIRLFFGHKVLYGYTNSTDEAELKRVTSLLAAKDKREQIASAGSLNLNRYPIQHGCRMPLGKDANLDSKIAFLLQVDQAARAESEHISQFIGSVLQREQQVSIFNSEGLHVDDTRHYIRVAGNTVAQKGNEQSSGMEGPGALAGWEFSEQLDAKELGQTIAQQALVKLGADACPSGEMPVVIGNGFGGVIFHEACGHLLETTSVAKKASVFHDKMGEMIAHTAVNAVDDGTMTNEWGSIHVDDEGMKTQRTQLIKDGKLTSFMVDKMGGMKTGYEPTGSGRRQNYKFAPTSRMRNTFIEEGEHSLDDMLAGIERGIYAKKMGGGSVQPGTGEFNFAVREAYLIENGKITKPLKTATLISTGPKVLKEISMVGKDMALAPGMCGSVSGSVPTTVGQPTLKVDNILVGGGN</sequence>
<dbReference type="KEGG" id="vha:VIBHAR_06837"/>
<dbReference type="EMBL" id="CP000790">
    <property type="protein sequence ID" value="ABU74712.1"/>
    <property type="molecule type" value="Genomic_DNA"/>
</dbReference>
<dbReference type="Gene3D" id="3.30.2290.10">
    <property type="entry name" value="PmbA/TldD superfamily"/>
    <property type="match status" value="1"/>
</dbReference>
<dbReference type="GO" id="GO:0008237">
    <property type="term" value="F:metallopeptidase activity"/>
    <property type="evidence" value="ECO:0007669"/>
    <property type="project" value="UniProtKB-KW"/>
</dbReference>
<evidence type="ECO:0000256" key="1">
    <source>
        <dbReference type="ARBA" id="ARBA00005836"/>
    </source>
</evidence>
<dbReference type="InterPro" id="IPR045569">
    <property type="entry name" value="Metalloprtase-TldD/E_C"/>
</dbReference>
<evidence type="ECO:0000259" key="5">
    <source>
        <dbReference type="Pfam" id="PF01523"/>
    </source>
</evidence>